<keyword evidence="4" id="KW-0812">Transmembrane</keyword>
<dbReference type="InterPro" id="IPR046371">
    <property type="entry name" value="Bcl-2_BH1-3"/>
</dbReference>
<feature type="compositionally biased region" description="Polar residues" evidence="3">
    <location>
        <begin position="292"/>
        <end position="315"/>
    </location>
</feature>
<dbReference type="InterPro" id="IPR042398">
    <property type="entry name" value="BCL2L13"/>
</dbReference>
<evidence type="ECO:0000256" key="1">
    <source>
        <dbReference type="ARBA" id="ARBA00009458"/>
    </source>
</evidence>
<feature type="compositionally biased region" description="Polar residues" evidence="3">
    <location>
        <begin position="674"/>
        <end position="695"/>
    </location>
</feature>
<feature type="compositionally biased region" description="Polar residues" evidence="3">
    <location>
        <begin position="757"/>
        <end position="775"/>
    </location>
</feature>
<feature type="region of interest" description="Disordered" evidence="3">
    <location>
        <begin position="655"/>
        <end position="732"/>
    </location>
</feature>
<evidence type="ECO:0000256" key="2">
    <source>
        <dbReference type="ARBA" id="ARBA00022703"/>
    </source>
</evidence>
<feature type="region of interest" description="Disordered" evidence="3">
    <location>
        <begin position="757"/>
        <end position="779"/>
    </location>
</feature>
<dbReference type="PANTHER" id="PTHR15758">
    <property type="entry name" value="BCL-2-LIKE PROTEIN 13"/>
    <property type="match status" value="1"/>
</dbReference>
<feature type="region of interest" description="Disordered" evidence="3">
    <location>
        <begin position="526"/>
        <end position="548"/>
    </location>
</feature>
<keyword evidence="4" id="KW-0472">Membrane</keyword>
<feature type="compositionally biased region" description="Low complexity" evidence="3">
    <location>
        <begin position="712"/>
        <end position="732"/>
    </location>
</feature>
<evidence type="ECO:0000313" key="6">
    <source>
        <dbReference type="EMBL" id="VDH98659.1"/>
    </source>
</evidence>
<comment type="similarity">
    <text evidence="1">Belongs to the Bcl-2 family.</text>
</comment>
<protein>
    <recommendedName>
        <fullName evidence="5">Bcl-2 Bcl-2 homology region 1-3 domain-containing protein</fullName>
    </recommendedName>
</protein>
<reference evidence="6" key="1">
    <citation type="submission" date="2018-11" db="EMBL/GenBank/DDBJ databases">
        <authorList>
            <person name="Alioto T."/>
            <person name="Alioto T."/>
        </authorList>
    </citation>
    <scope>NUCLEOTIDE SEQUENCE</scope>
</reference>
<dbReference type="AlphaFoldDB" id="A0A8B6C2K1"/>
<dbReference type="Pfam" id="PF00452">
    <property type="entry name" value="Bcl-2"/>
    <property type="match status" value="1"/>
</dbReference>
<feature type="compositionally biased region" description="Low complexity" evidence="3">
    <location>
        <begin position="322"/>
        <end position="334"/>
    </location>
</feature>
<dbReference type="Gene3D" id="1.10.437.10">
    <property type="entry name" value="Blc2-like"/>
    <property type="match status" value="1"/>
</dbReference>
<evidence type="ECO:0000256" key="4">
    <source>
        <dbReference type="SAM" id="Phobius"/>
    </source>
</evidence>
<dbReference type="Proteomes" id="UP000596742">
    <property type="component" value="Unassembled WGS sequence"/>
</dbReference>
<sequence>MASKELHHSNKSFSPSTDTSSPSPESFAFETKFIVLNFIGQNPHERHPGCVYSSTTSSAASDSNPFPFHSKNGHQSFPTSPRKLVKTHKLGHLDSSFHASEDNVNYKYKKEHKKLNEPSVEPFEGHLGDSQPTKSSSADKIHDKRHFKSVSLDHGLNQGRYFQESDSSPVTDVDKPFVSGSTPFLNYRRSRVESELSSEVGNLSYTSDADDEYESTTSSLFSSFTEPGGRGSRDQRLSIVKSESELETDVSTVAGDISTDGVGLEDDIFQEEQPMFRQEQYCIAQIGNEGKLSTHSNQAPENLQSPTENLPSSSERLGVTESESVSLGIGSSSGTTDRSADRSKLRLVIRDQQEWEEEQRTEIRQVLSTVQDEVNTQMLFLESEVDEAIRRHLITPGESPFIAPLSPHTEAALTLARIGDEIKDFYGDRLTTAVAGLCTEEQTVVSYENFRCVACSVIDQEVPGWRQVALLLVYGQSIAWRVAEFGYTEFGHLVNNTVRLISELYSDFITSQGGWGAVMQYDSSLSSSLSPHNSSSENTSPREEPDQTTEEIKLVIFGKDKVSVNQKISVQDKSSGDHMTFVPPPDESACDQIINENHHSHDEHKTVSLADILMTFSSSDHKENNQITGETSDRSADCHVTFKPPMDECAQFRITDDTENNNSLKPLVDKDNHTVSSPDVSQGNKSDHNINQSTCLPPKNDQCMSQHNGNCSSSDLPSSSNHYDASNISISDNDSHIYDASEREDSDSTVLFVQRNSSSNNNTSHQETVESQTQHGDIPPEQMIEYDETSDISLNGDHHAHYHYETQSSDESSDMFARFFSIRTLATLGVCAVGIIVTIATSRR</sequence>
<dbReference type="EMBL" id="UYJE01001035">
    <property type="protein sequence ID" value="VDH98659.1"/>
    <property type="molecule type" value="Genomic_DNA"/>
</dbReference>
<feature type="compositionally biased region" description="Low complexity" evidence="3">
    <location>
        <begin position="526"/>
        <end position="539"/>
    </location>
</feature>
<dbReference type="InterPro" id="IPR036834">
    <property type="entry name" value="Bcl-2-like_sf"/>
</dbReference>
<dbReference type="GO" id="GO:0006915">
    <property type="term" value="P:apoptotic process"/>
    <property type="evidence" value="ECO:0007669"/>
    <property type="project" value="UniProtKB-KW"/>
</dbReference>
<proteinExistence type="inferred from homology"/>
<gene>
    <name evidence="6" type="ORF">MGAL_10B055288</name>
</gene>
<accession>A0A8B6C2K1</accession>
<dbReference type="OrthoDB" id="6086439at2759"/>
<feature type="domain" description="Bcl-2 Bcl-2 homology region 1-3" evidence="5">
    <location>
        <begin position="415"/>
        <end position="515"/>
    </location>
</feature>
<name>A0A8B6C2K1_MYTGA</name>
<comment type="caution">
    <text evidence="6">The sequence shown here is derived from an EMBL/GenBank/DDBJ whole genome shotgun (WGS) entry which is preliminary data.</text>
</comment>
<evidence type="ECO:0000259" key="5">
    <source>
        <dbReference type="Pfam" id="PF00452"/>
    </source>
</evidence>
<feature type="region of interest" description="Disordered" evidence="3">
    <location>
        <begin position="292"/>
        <end position="342"/>
    </location>
</feature>
<keyword evidence="4" id="KW-1133">Transmembrane helix</keyword>
<feature type="compositionally biased region" description="Polar residues" evidence="3">
    <location>
        <begin position="702"/>
        <end position="711"/>
    </location>
</feature>
<feature type="region of interest" description="Disordered" evidence="3">
    <location>
        <begin position="1"/>
        <end position="25"/>
    </location>
</feature>
<dbReference type="GO" id="GO:0042981">
    <property type="term" value="P:regulation of apoptotic process"/>
    <property type="evidence" value="ECO:0007669"/>
    <property type="project" value="InterPro"/>
</dbReference>
<keyword evidence="2" id="KW-0053">Apoptosis</keyword>
<dbReference type="PANTHER" id="PTHR15758:SF2">
    <property type="entry name" value="BCL-2-LIKE PROTEIN 13"/>
    <property type="match status" value="1"/>
</dbReference>
<keyword evidence="7" id="KW-1185">Reference proteome</keyword>
<feature type="transmembrane region" description="Helical" evidence="4">
    <location>
        <begin position="820"/>
        <end position="840"/>
    </location>
</feature>
<dbReference type="PROSITE" id="PS50062">
    <property type="entry name" value="BCL2_FAMILY"/>
    <property type="match status" value="1"/>
</dbReference>
<dbReference type="InterPro" id="IPR002475">
    <property type="entry name" value="Bcl2-like"/>
</dbReference>
<evidence type="ECO:0000313" key="7">
    <source>
        <dbReference type="Proteomes" id="UP000596742"/>
    </source>
</evidence>
<feature type="region of interest" description="Disordered" evidence="3">
    <location>
        <begin position="119"/>
        <end position="144"/>
    </location>
</feature>
<feature type="compositionally biased region" description="Low complexity" evidence="3">
    <location>
        <begin position="12"/>
        <end position="25"/>
    </location>
</feature>
<organism evidence="6 7">
    <name type="scientific">Mytilus galloprovincialis</name>
    <name type="common">Mediterranean mussel</name>
    <dbReference type="NCBI Taxonomy" id="29158"/>
    <lineage>
        <taxon>Eukaryota</taxon>
        <taxon>Metazoa</taxon>
        <taxon>Spiralia</taxon>
        <taxon>Lophotrochozoa</taxon>
        <taxon>Mollusca</taxon>
        <taxon>Bivalvia</taxon>
        <taxon>Autobranchia</taxon>
        <taxon>Pteriomorphia</taxon>
        <taxon>Mytilida</taxon>
        <taxon>Mytiloidea</taxon>
        <taxon>Mytilidae</taxon>
        <taxon>Mytilinae</taxon>
        <taxon>Mytilus</taxon>
    </lineage>
</organism>
<evidence type="ECO:0000256" key="3">
    <source>
        <dbReference type="SAM" id="MobiDB-lite"/>
    </source>
</evidence>
<dbReference type="SUPFAM" id="SSF56854">
    <property type="entry name" value="Bcl-2 inhibitors of programmed cell death"/>
    <property type="match status" value="1"/>
</dbReference>